<dbReference type="GeneID" id="17045608"/>
<dbReference type="RefSeq" id="XP_005652137.1">
    <property type="nucleotide sequence ID" value="XM_005652080.1"/>
</dbReference>
<evidence type="ECO:0000313" key="2">
    <source>
        <dbReference type="Proteomes" id="UP000007264"/>
    </source>
</evidence>
<evidence type="ECO:0008006" key="3">
    <source>
        <dbReference type="Google" id="ProtNLM"/>
    </source>
</evidence>
<dbReference type="AlphaFoldDB" id="I0ZAC4"/>
<name>I0ZAC4_COCSC</name>
<proteinExistence type="predicted"/>
<dbReference type="KEGG" id="csl:COCSUDRAFT_52217"/>
<gene>
    <name evidence="1" type="ORF">COCSUDRAFT_52217</name>
</gene>
<evidence type="ECO:0000313" key="1">
    <source>
        <dbReference type="EMBL" id="EIE27593.1"/>
    </source>
</evidence>
<comment type="caution">
    <text evidence="1">The sequence shown here is derived from an EMBL/GenBank/DDBJ whole genome shotgun (WGS) entry which is preliminary data.</text>
</comment>
<dbReference type="OrthoDB" id="534258at2759"/>
<accession>I0ZAC4</accession>
<keyword evidence="2" id="KW-1185">Reference proteome</keyword>
<dbReference type="EMBL" id="AGSI01000001">
    <property type="protein sequence ID" value="EIE27593.1"/>
    <property type="molecule type" value="Genomic_DNA"/>
</dbReference>
<dbReference type="Proteomes" id="UP000007264">
    <property type="component" value="Unassembled WGS sequence"/>
</dbReference>
<reference evidence="1 2" key="1">
    <citation type="journal article" date="2012" name="Genome Biol.">
        <title>The genome of the polar eukaryotic microalga coccomyxa subellipsoidea reveals traits of cold adaptation.</title>
        <authorList>
            <person name="Blanc G."/>
            <person name="Agarkova I."/>
            <person name="Grimwood J."/>
            <person name="Kuo A."/>
            <person name="Brueggeman A."/>
            <person name="Dunigan D."/>
            <person name="Gurnon J."/>
            <person name="Ladunga I."/>
            <person name="Lindquist E."/>
            <person name="Lucas S."/>
            <person name="Pangilinan J."/>
            <person name="Proschold T."/>
            <person name="Salamov A."/>
            <person name="Schmutz J."/>
            <person name="Weeks D."/>
            <person name="Yamada T."/>
            <person name="Claverie J.M."/>
            <person name="Grigoriev I."/>
            <person name="Van Etten J."/>
            <person name="Lomsadze A."/>
            <person name="Borodovsky M."/>
        </authorList>
    </citation>
    <scope>NUCLEOTIDE SEQUENCE [LARGE SCALE GENOMIC DNA]</scope>
    <source>
        <strain evidence="1 2">C-169</strain>
    </source>
</reference>
<sequence>MATMTGASCISGSAHCRIAPVQASYVSVRMRPSQAFRTKAPMLERSGRRAVLEVQNFKFMKELGLKKPAFLPDFGKDKRKALLDRFYSNFDVQTYDELLADDFEIVEAGESRKSYSKSEWITLVLDHTIPAIPDFAWGHATDGAKDDDGYSIVIVQATGHHTGTPFTLGGTLPPVEASGKRFVLAEEKVRVKVEDGQIKRMEVLPVKGAGPLALYKALGGKA</sequence>
<dbReference type="InterPro" id="IPR032710">
    <property type="entry name" value="NTF2-like_dom_sf"/>
</dbReference>
<protein>
    <recommendedName>
        <fullName evidence="3">SnoaL-like domain-containing protein</fullName>
    </recommendedName>
</protein>
<organism evidence="1 2">
    <name type="scientific">Coccomyxa subellipsoidea (strain C-169)</name>
    <name type="common">Green microalga</name>
    <dbReference type="NCBI Taxonomy" id="574566"/>
    <lineage>
        <taxon>Eukaryota</taxon>
        <taxon>Viridiplantae</taxon>
        <taxon>Chlorophyta</taxon>
        <taxon>core chlorophytes</taxon>
        <taxon>Trebouxiophyceae</taxon>
        <taxon>Trebouxiophyceae incertae sedis</taxon>
        <taxon>Coccomyxaceae</taxon>
        <taxon>Coccomyxa</taxon>
        <taxon>Coccomyxa subellipsoidea</taxon>
    </lineage>
</organism>
<dbReference type="Gene3D" id="3.10.450.50">
    <property type="match status" value="1"/>
</dbReference>
<dbReference type="SUPFAM" id="SSF54427">
    <property type="entry name" value="NTF2-like"/>
    <property type="match status" value="1"/>
</dbReference>